<reference evidence="3" key="1">
    <citation type="submission" date="2023-01" db="EMBL/GenBank/DDBJ databases">
        <title>Key to firefly adult light organ development and bioluminescence: homeobox transcription factors regulate luciferase expression and transportation to peroxisome.</title>
        <authorList>
            <person name="Fu X."/>
        </authorList>
    </citation>
    <scope>NUCLEOTIDE SEQUENCE [LARGE SCALE GENOMIC DNA]</scope>
</reference>
<comment type="caution">
    <text evidence="2">The sequence shown here is derived from an EMBL/GenBank/DDBJ whole genome shotgun (WGS) entry which is preliminary data.</text>
</comment>
<sequence>MRELGRLFRAYCSNKHSSWPLQIDQIESLLNCVENESTGFTPHELMKGERPTQLIESLIPFPIRRDFEHRIKILLARENFKSAARKRKAKHDTKVKAVKFKPGNLVLVKTHNQSSSFDKTIKKFFHLYEGPYIVIKEVGVNAYVLNDPETNHYWGTQNVENLRPYFT</sequence>
<evidence type="ECO:0000313" key="2">
    <source>
        <dbReference type="EMBL" id="KAK4877262.1"/>
    </source>
</evidence>
<evidence type="ECO:0000313" key="3">
    <source>
        <dbReference type="Proteomes" id="UP001353858"/>
    </source>
</evidence>
<dbReference type="AlphaFoldDB" id="A0AAN7SE20"/>
<gene>
    <name evidence="2" type="ORF">RN001_009768</name>
</gene>
<dbReference type="Gene3D" id="3.30.420.10">
    <property type="entry name" value="Ribonuclease H-like superfamily/Ribonuclease H"/>
    <property type="match status" value="1"/>
</dbReference>
<name>A0AAN7SE20_9COLE</name>
<accession>A0AAN7SE20</accession>
<dbReference type="InterPro" id="IPR036397">
    <property type="entry name" value="RNaseH_sf"/>
</dbReference>
<proteinExistence type="predicted"/>
<feature type="domain" description="Tf2-1-like SH3-like" evidence="1">
    <location>
        <begin position="103"/>
        <end position="165"/>
    </location>
</feature>
<organism evidence="2 3">
    <name type="scientific">Aquatica leii</name>
    <dbReference type="NCBI Taxonomy" id="1421715"/>
    <lineage>
        <taxon>Eukaryota</taxon>
        <taxon>Metazoa</taxon>
        <taxon>Ecdysozoa</taxon>
        <taxon>Arthropoda</taxon>
        <taxon>Hexapoda</taxon>
        <taxon>Insecta</taxon>
        <taxon>Pterygota</taxon>
        <taxon>Neoptera</taxon>
        <taxon>Endopterygota</taxon>
        <taxon>Coleoptera</taxon>
        <taxon>Polyphaga</taxon>
        <taxon>Elateriformia</taxon>
        <taxon>Elateroidea</taxon>
        <taxon>Lampyridae</taxon>
        <taxon>Luciolinae</taxon>
        <taxon>Aquatica</taxon>
    </lineage>
</organism>
<dbReference type="GO" id="GO:0003676">
    <property type="term" value="F:nucleic acid binding"/>
    <property type="evidence" value="ECO:0007669"/>
    <property type="project" value="InterPro"/>
</dbReference>
<evidence type="ECO:0000259" key="1">
    <source>
        <dbReference type="Pfam" id="PF24626"/>
    </source>
</evidence>
<dbReference type="Proteomes" id="UP001353858">
    <property type="component" value="Unassembled WGS sequence"/>
</dbReference>
<protein>
    <recommendedName>
        <fullName evidence="1">Tf2-1-like SH3-like domain-containing protein</fullName>
    </recommendedName>
</protein>
<dbReference type="InterPro" id="IPR056924">
    <property type="entry name" value="SH3_Tf2-1"/>
</dbReference>
<dbReference type="EMBL" id="JARPUR010000004">
    <property type="protein sequence ID" value="KAK4877262.1"/>
    <property type="molecule type" value="Genomic_DNA"/>
</dbReference>
<keyword evidence="3" id="KW-1185">Reference proteome</keyword>
<dbReference type="Pfam" id="PF24626">
    <property type="entry name" value="SH3_Tf2-1"/>
    <property type="match status" value="1"/>
</dbReference>